<feature type="non-terminal residue" evidence="2">
    <location>
        <position position="1"/>
    </location>
</feature>
<name>A0A8J2L6V3_9HEXA</name>
<sequence>DYGSFGSPQQGLPQVYTQGQPGDFFGAQGGPSPRGPQFVPSGGFLQQQQGQIQNPNQLQQFPGQIGGFQQINPIQGPSSARFPITSNAGGRNTLSDPRQFTAQGQAGGDGQFVPNGGAEGFNEDGDQVRKYS</sequence>
<feature type="region of interest" description="Disordered" evidence="1">
    <location>
        <begin position="1"/>
        <end position="37"/>
    </location>
</feature>
<feature type="region of interest" description="Disordered" evidence="1">
    <location>
        <begin position="85"/>
        <end position="132"/>
    </location>
</feature>
<protein>
    <submittedName>
        <fullName evidence="2">Uncharacterized protein</fullName>
    </submittedName>
</protein>
<feature type="compositionally biased region" description="Polar residues" evidence="1">
    <location>
        <begin position="85"/>
        <end position="104"/>
    </location>
</feature>
<comment type="caution">
    <text evidence="2">The sequence shown here is derived from an EMBL/GenBank/DDBJ whole genome shotgun (WGS) entry which is preliminary data.</text>
</comment>
<dbReference type="AlphaFoldDB" id="A0A8J2L6V3"/>
<dbReference type="EMBL" id="CAJVCH010552594">
    <property type="protein sequence ID" value="CAG7829720.1"/>
    <property type="molecule type" value="Genomic_DNA"/>
</dbReference>
<accession>A0A8J2L6V3</accession>
<evidence type="ECO:0000313" key="2">
    <source>
        <dbReference type="EMBL" id="CAG7829720.1"/>
    </source>
</evidence>
<feature type="compositionally biased region" description="Polar residues" evidence="1">
    <location>
        <begin position="1"/>
        <end position="20"/>
    </location>
</feature>
<evidence type="ECO:0000256" key="1">
    <source>
        <dbReference type="SAM" id="MobiDB-lite"/>
    </source>
</evidence>
<keyword evidence="3" id="KW-1185">Reference proteome</keyword>
<gene>
    <name evidence="2" type="ORF">AFUS01_LOCUS39565</name>
</gene>
<organism evidence="2 3">
    <name type="scientific">Allacma fusca</name>
    <dbReference type="NCBI Taxonomy" id="39272"/>
    <lineage>
        <taxon>Eukaryota</taxon>
        <taxon>Metazoa</taxon>
        <taxon>Ecdysozoa</taxon>
        <taxon>Arthropoda</taxon>
        <taxon>Hexapoda</taxon>
        <taxon>Collembola</taxon>
        <taxon>Symphypleona</taxon>
        <taxon>Sminthuridae</taxon>
        <taxon>Allacma</taxon>
    </lineage>
</organism>
<proteinExistence type="predicted"/>
<evidence type="ECO:0000313" key="3">
    <source>
        <dbReference type="Proteomes" id="UP000708208"/>
    </source>
</evidence>
<reference evidence="2" key="1">
    <citation type="submission" date="2021-06" db="EMBL/GenBank/DDBJ databases">
        <authorList>
            <person name="Hodson N. C."/>
            <person name="Mongue J. A."/>
            <person name="Jaron S. K."/>
        </authorList>
    </citation>
    <scope>NUCLEOTIDE SEQUENCE</scope>
</reference>
<dbReference type="Proteomes" id="UP000708208">
    <property type="component" value="Unassembled WGS sequence"/>
</dbReference>